<dbReference type="Gene3D" id="1.10.530.10">
    <property type="match status" value="1"/>
</dbReference>
<dbReference type="Pfam" id="PF01464">
    <property type="entry name" value="SLT"/>
    <property type="match status" value="1"/>
</dbReference>
<keyword evidence="5" id="KW-1185">Reference proteome</keyword>
<dbReference type="RefSeq" id="WP_076958603.1">
    <property type="nucleotide sequence ID" value="NZ_MLCO01000181.1"/>
</dbReference>
<dbReference type="CDD" id="cd13400">
    <property type="entry name" value="LT_IagB-like"/>
    <property type="match status" value="1"/>
</dbReference>
<feature type="domain" description="Transglycosylase SLT" evidence="3">
    <location>
        <begin position="25"/>
        <end position="149"/>
    </location>
</feature>
<comment type="caution">
    <text evidence="4">The sequence shown here is derived from an EMBL/GenBank/DDBJ whole genome shotgun (WGS) entry which is preliminary data.</text>
</comment>
<dbReference type="Proteomes" id="UP000188879">
    <property type="component" value="Unassembled WGS sequence"/>
</dbReference>
<feature type="chain" id="PRO_5012460122" description="Transglycosylase SLT domain-containing protein" evidence="2">
    <location>
        <begin position="19"/>
        <end position="211"/>
    </location>
</feature>
<dbReference type="AlphaFoldDB" id="A0A1V2H1U5"/>
<evidence type="ECO:0000259" key="3">
    <source>
        <dbReference type="Pfam" id="PF01464"/>
    </source>
</evidence>
<proteinExistence type="inferred from homology"/>
<dbReference type="OrthoDB" id="5945995at2"/>
<sequence>MRALLLATVLLMATAAAAEDCGPAIEAAERAEALPPGLLRAIGLVESGRRTASGVEPWPWALNAGGAGFLLDSREDAVARLRQLQAAGHRSIDIGCLQVNLHHHPQAFPDPEDGFSPALNAAYAARFLRRLQAETGDWMQAVARYHSGDPLRGAAYRARVAAWLGGAPPGGGVPAVMAAAARPLLAVQQPGQAAPVIWLRLPPGLPRVVRP</sequence>
<gene>
    <name evidence="4" type="ORF">BKE38_17470</name>
</gene>
<evidence type="ECO:0000313" key="4">
    <source>
        <dbReference type="EMBL" id="ONG50701.1"/>
    </source>
</evidence>
<protein>
    <recommendedName>
        <fullName evidence="3">Transglycosylase SLT domain-containing protein</fullName>
    </recommendedName>
</protein>
<accession>A0A1V2H1U5</accession>
<dbReference type="EMBL" id="MLCO01000181">
    <property type="protein sequence ID" value="ONG50701.1"/>
    <property type="molecule type" value="Genomic_DNA"/>
</dbReference>
<dbReference type="SUPFAM" id="SSF53955">
    <property type="entry name" value="Lysozyme-like"/>
    <property type="match status" value="1"/>
</dbReference>
<evidence type="ECO:0000256" key="1">
    <source>
        <dbReference type="ARBA" id="ARBA00009387"/>
    </source>
</evidence>
<name>A0A1V2H1U5_9PROT</name>
<organism evidence="4 5">
    <name type="scientific">Teichococcus deserti</name>
    <dbReference type="NCBI Taxonomy" id="1817963"/>
    <lineage>
        <taxon>Bacteria</taxon>
        <taxon>Pseudomonadati</taxon>
        <taxon>Pseudomonadota</taxon>
        <taxon>Alphaproteobacteria</taxon>
        <taxon>Acetobacterales</taxon>
        <taxon>Roseomonadaceae</taxon>
        <taxon>Roseomonas</taxon>
    </lineage>
</organism>
<feature type="signal peptide" evidence="2">
    <location>
        <begin position="1"/>
        <end position="18"/>
    </location>
</feature>
<dbReference type="InterPro" id="IPR023346">
    <property type="entry name" value="Lysozyme-like_dom_sf"/>
</dbReference>
<reference evidence="4 5" key="1">
    <citation type="submission" date="2016-10" db="EMBL/GenBank/DDBJ databases">
        <title>Draft Genome sequence of Roseomonas sp. strain M3.</title>
        <authorList>
            <person name="Subhash Y."/>
            <person name="Lee S."/>
        </authorList>
    </citation>
    <scope>NUCLEOTIDE SEQUENCE [LARGE SCALE GENOMIC DNA]</scope>
    <source>
        <strain evidence="4 5">M3</strain>
    </source>
</reference>
<dbReference type="InterPro" id="IPR008258">
    <property type="entry name" value="Transglycosylase_SLT_dom_1"/>
</dbReference>
<evidence type="ECO:0000256" key="2">
    <source>
        <dbReference type="SAM" id="SignalP"/>
    </source>
</evidence>
<evidence type="ECO:0000313" key="5">
    <source>
        <dbReference type="Proteomes" id="UP000188879"/>
    </source>
</evidence>
<comment type="similarity">
    <text evidence="1">Belongs to the virb1 family.</text>
</comment>
<keyword evidence="2" id="KW-0732">Signal</keyword>